<dbReference type="PANTHER" id="PTHR33359">
    <property type="entry name" value="MOLYBDOPTERIN SYNTHASE SULFUR CARRIER SUBUNIT"/>
    <property type="match status" value="1"/>
</dbReference>
<keyword evidence="2 6" id="KW-0963">Cytoplasm</keyword>
<comment type="function">
    <text evidence="6">Acts as a sulfur carrier required for molybdopterin biosynthesis. Component of the molybdopterin synthase complex that catalyzes the conversion of precursor Z into molybdopterin by mediating the incorporation of 2 sulfur atoms into precursor Z to generate a dithiolene group. In the complex, serves as sulfur donor by being thiocarboxylated (-COSH) at its C-terminus by by the MOCS3 homolog. After interaction with MOCS2B, the sulfur is then transferred to precursor Z to form molybdopterin.</text>
</comment>
<dbReference type="OMA" id="DECHTDA"/>
<dbReference type="Pfam" id="PF02597">
    <property type="entry name" value="ThiS"/>
    <property type="match status" value="1"/>
</dbReference>
<reference evidence="7 8" key="1">
    <citation type="journal article" date="2013" name="Genome Biol.">
        <title>Genome of Acanthamoeba castellanii highlights extensive lateral gene transfer and early evolution of tyrosine kinase signaling.</title>
        <authorList>
            <person name="Clarke M."/>
            <person name="Lohan A.J."/>
            <person name="Liu B."/>
            <person name="Lagkouvardos I."/>
            <person name="Roy S."/>
            <person name="Zafar N."/>
            <person name="Bertelli C."/>
            <person name="Schilde C."/>
            <person name="Kianianmomeni A."/>
            <person name="Burglin T.R."/>
            <person name="Frech C."/>
            <person name="Turcotte B."/>
            <person name="Kopec K.O."/>
            <person name="Synnott J.M."/>
            <person name="Choo C."/>
            <person name="Paponov I."/>
            <person name="Finkler A."/>
            <person name="Soon Heng Tan C."/>
            <person name="Hutchins A.P."/>
            <person name="Weinmeier T."/>
            <person name="Rattei T."/>
            <person name="Chu J.S."/>
            <person name="Gimenez G."/>
            <person name="Irimia M."/>
            <person name="Rigden D.J."/>
            <person name="Fitzpatrick D.A."/>
            <person name="Lorenzo-Morales J."/>
            <person name="Bateman A."/>
            <person name="Chiu C.H."/>
            <person name="Tang P."/>
            <person name="Hegemann P."/>
            <person name="Fromm H."/>
            <person name="Raoult D."/>
            <person name="Greub G."/>
            <person name="Miranda-Saavedra D."/>
            <person name="Chen N."/>
            <person name="Nash P."/>
            <person name="Ginger M.L."/>
            <person name="Horn M."/>
            <person name="Schaap P."/>
            <person name="Caler L."/>
            <person name="Loftus B."/>
        </authorList>
    </citation>
    <scope>NUCLEOTIDE SEQUENCE [LARGE SCALE GENOMIC DNA]</scope>
    <source>
        <strain evidence="7 8">Neff</strain>
    </source>
</reference>
<keyword evidence="4 6" id="KW-0547">Nucleotide-binding</keyword>
<comment type="subunit">
    <text evidence="6">Heterotetramer; composed of 2 small (MOCS2A) and 2 large (MOCS2B) subunits.</text>
</comment>
<dbReference type="STRING" id="1257118.L8H968"/>
<dbReference type="EMBL" id="KB007908">
    <property type="protein sequence ID" value="ELR20986.1"/>
    <property type="molecule type" value="Genomic_DNA"/>
</dbReference>
<dbReference type="GO" id="GO:0030366">
    <property type="term" value="F:molybdopterin synthase activity"/>
    <property type="evidence" value="ECO:0007669"/>
    <property type="project" value="UniProtKB-UniRule"/>
</dbReference>
<dbReference type="GeneID" id="14921859"/>
<evidence type="ECO:0000256" key="3">
    <source>
        <dbReference type="ARBA" id="ARBA00022553"/>
    </source>
</evidence>
<dbReference type="SUPFAM" id="SSF54285">
    <property type="entry name" value="MoaD/ThiS"/>
    <property type="match status" value="1"/>
</dbReference>
<dbReference type="UniPathway" id="UPA00344"/>
<feature type="modified residue" description="Glycyl adenylate; alternate" evidence="6">
    <location>
        <position position="83"/>
    </location>
</feature>
<dbReference type="InterPro" id="IPR016155">
    <property type="entry name" value="Mopterin_synth/thiamin_S_b"/>
</dbReference>
<dbReference type="InterPro" id="IPR044672">
    <property type="entry name" value="MOCS2A"/>
</dbReference>
<keyword evidence="3 6" id="KW-0597">Phosphoprotein</keyword>
<dbReference type="HAMAP" id="MF_03051">
    <property type="entry name" value="MOCS2A"/>
    <property type="match status" value="1"/>
</dbReference>
<dbReference type="OrthoDB" id="5531344at2759"/>
<dbReference type="GO" id="GO:0000166">
    <property type="term" value="F:nucleotide binding"/>
    <property type="evidence" value="ECO:0007669"/>
    <property type="project" value="UniProtKB-KW"/>
</dbReference>
<dbReference type="InterPro" id="IPR003749">
    <property type="entry name" value="ThiS/MoaD-like"/>
</dbReference>
<dbReference type="InterPro" id="IPR028887">
    <property type="entry name" value="MOCS2A_euk"/>
</dbReference>
<name>L8H968_ACACF</name>
<accession>L8H968</accession>
<sequence length="83" mass="8923">MRVKCLFFAASRDVTGVQEKELTYADGTKTDALIANLIEQFPGLGPIFQSAVLAVNQEYIDPESPIELKDGDEIAVIPPISGG</sequence>
<feature type="modified residue" description="1-thioglycine; alternate" evidence="6">
    <location>
        <position position="83"/>
    </location>
</feature>
<keyword evidence="8" id="KW-1185">Reference proteome</keyword>
<organism evidence="7 8">
    <name type="scientific">Acanthamoeba castellanii (strain ATCC 30010 / Neff)</name>
    <dbReference type="NCBI Taxonomy" id="1257118"/>
    <lineage>
        <taxon>Eukaryota</taxon>
        <taxon>Amoebozoa</taxon>
        <taxon>Discosea</taxon>
        <taxon>Longamoebia</taxon>
        <taxon>Centramoebida</taxon>
        <taxon>Acanthamoebidae</taxon>
        <taxon>Acanthamoeba</taxon>
    </lineage>
</organism>
<dbReference type="PANTHER" id="PTHR33359:SF1">
    <property type="entry name" value="MOLYBDOPTERIN SYNTHASE SULFUR CARRIER SUBUNIT"/>
    <property type="match status" value="1"/>
</dbReference>
<protein>
    <recommendedName>
        <fullName evidence="6">Molybdopterin synthase sulfur carrier subunit</fullName>
    </recommendedName>
    <alternativeName>
        <fullName evidence="6">Molybdenum cofactor synthesis protein 2 small subunit</fullName>
    </alternativeName>
    <alternativeName>
        <fullName evidence="6">Molybdenum cofactor synthesis protein 2A</fullName>
        <shortName evidence="6">MOCS2A</shortName>
    </alternativeName>
    <alternativeName>
        <fullName evidence="6">Sulfur carrier protein MOCS2A</fullName>
    </alternativeName>
</protein>
<dbReference type="Proteomes" id="UP000011083">
    <property type="component" value="Unassembled WGS sequence"/>
</dbReference>
<comment type="similarity">
    <text evidence="6">Belongs to the MoaD family. MOCS2A subfamily.</text>
</comment>
<comment type="PTM">
    <text evidence="6">C-terminal thiocarboxylation occurs in 2 steps, it is first acyl-adenylated (-COAMP) via the hesA/moeB/thiF part of the MOCS3 homolog, then thiocarboxylated (-COSH) via the rhodanese domain of the MOCS3 homolog.</text>
</comment>
<dbReference type="GO" id="GO:0006777">
    <property type="term" value="P:Mo-molybdopterin cofactor biosynthetic process"/>
    <property type="evidence" value="ECO:0007669"/>
    <property type="project" value="UniProtKB-UniRule"/>
</dbReference>
<evidence type="ECO:0000256" key="2">
    <source>
        <dbReference type="ARBA" id="ARBA00022490"/>
    </source>
</evidence>
<dbReference type="FunFam" id="3.10.20.30:FF:000010">
    <property type="entry name" value="Molybdopterin synthase sulfur carrier subunit"/>
    <property type="match status" value="1"/>
</dbReference>
<evidence type="ECO:0000256" key="6">
    <source>
        <dbReference type="HAMAP-Rule" id="MF_03051"/>
    </source>
</evidence>
<dbReference type="GO" id="GO:1990140">
    <property type="term" value="C:molybdopterin synthase complex"/>
    <property type="evidence" value="ECO:0007669"/>
    <property type="project" value="UniProtKB-UniRule"/>
</dbReference>
<evidence type="ECO:0000256" key="5">
    <source>
        <dbReference type="ARBA" id="ARBA00023150"/>
    </source>
</evidence>
<gene>
    <name evidence="7" type="ORF">ACA1_279780</name>
</gene>
<comment type="subcellular location">
    <subcellularLocation>
        <location evidence="6">Cytoplasm</location>
    </subcellularLocation>
</comment>
<dbReference type="RefSeq" id="XP_004344729.1">
    <property type="nucleotide sequence ID" value="XM_004344679.1"/>
</dbReference>
<proteinExistence type="inferred from homology"/>
<dbReference type="Gene3D" id="3.10.20.30">
    <property type="match status" value="1"/>
</dbReference>
<dbReference type="InterPro" id="IPR012675">
    <property type="entry name" value="Beta-grasp_dom_sf"/>
</dbReference>
<dbReference type="GO" id="GO:1990133">
    <property type="term" value="C:molybdopterin adenylyltransferase complex"/>
    <property type="evidence" value="ECO:0007669"/>
    <property type="project" value="TreeGrafter"/>
</dbReference>
<evidence type="ECO:0000256" key="1">
    <source>
        <dbReference type="ARBA" id="ARBA00005046"/>
    </source>
</evidence>
<evidence type="ECO:0000256" key="4">
    <source>
        <dbReference type="ARBA" id="ARBA00022741"/>
    </source>
</evidence>
<keyword evidence="5 6" id="KW-0501">Molybdenum cofactor biosynthesis</keyword>
<dbReference type="VEuPathDB" id="AmoebaDB:ACA1_279780"/>
<comment type="pathway">
    <text evidence="1 6">Cofactor biosynthesis; molybdopterin biosynthesis.</text>
</comment>
<dbReference type="AlphaFoldDB" id="L8H968"/>
<evidence type="ECO:0000313" key="7">
    <source>
        <dbReference type="EMBL" id="ELR20986.1"/>
    </source>
</evidence>
<dbReference type="CDD" id="cd00754">
    <property type="entry name" value="Ubl_MoaD"/>
    <property type="match status" value="1"/>
</dbReference>
<evidence type="ECO:0000313" key="8">
    <source>
        <dbReference type="Proteomes" id="UP000011083"/>
    </source>
</evidence>
<dbReference type="KEGG" id="acan:ACA1_279780"/>